<evidence type="ECO:0000313" key="3">
    <source>
        <dbReference type="Proteomes" id="UP001292094"/>
    </source>
</evidence>
<evidence type="ECO:0000256" key="1">
    <source>
        <dbReference type="SAM" id="MobiDB-lite"/>
    </source>
</evidence>
<reference evidence="2" key="1">
    <citation type="submission" date="2023-11" db="EMBL/GenBank/DDBJ databases">
        <title>Genome assemblies of two species of porcelain crab, Petrolisthes cinctipes and Petrolisthes manimaculis (Anomura: Porcellanidae).</title>
        <authorList>
            <person name="Angst P."/>
        </authorList>
    </citation>
    <scope>NUCLEOTIDE SEQUENCE</scope>
    <source>
        <strain evidence="2">PB745_02</strain>
        <tissue evidence="2">Gill</tissue>
    </source>
</reference>
<evidence type="ECO:0000313" key="2">
    <source>
        <dbReference type="EMBL" id="KAK4317374.1"/>
    </source>
</evidence>
<accession>A0AAE1UG37</accession>
<protein>
    <submittedName>
        <fullName evidence="2">Uncharacterized protein</fullName>
    </submittedName>
</protein>
<dbReference type="EMBL" id="JAWZYT010000926">
    <property type="protein sequence ID" value="KAK4317374.1"/>
    <property type="molecule type" value="Genomic_DNA"/>
</dbReference>
<proteinExistence type="predicted"/>
<sequence>MPLATPRSSTNRTASLLTTHISPPRHAIQAPLATSGFLHHAQTRHQLNHAQHNITSNHLLTTHCCGHGATQHMSLQQHHTSLHYTLAPVNGFSTMSDFITTPAALPQQLPATTPHRPPPPVSGGPGIG</sequence>
<organism evidence="2 3">
    <name type="scientific">Petrolisthes manimaculis</name>
    <dbReference type="NCBI Taxonomy" id="1843537"/>
    <lineage>
        <taxon>Eukaryota</taxon>
        <taxon>Metazoa</taxon>
        <taxon>Ecdysozoa</taxon>
        <taxon>Arthropoda</taxon>
        <taxon>Crustacea</taxon>
        <taxon>Multicrustacea</taxon>
        <taxon>Malacostraca</taxon>
        <taxon>Eumalacostraca</taxon>
        <taxon>Eucarida</taxon>
        <taxon>Decapoda</taxon>
        <taxon>Pleocyemata</taxon>
        <taxon>Anomura</taxon>
        <taxon>Galatheoidea</taxon>
        <taxon>Porcellanidae</taxon>
        <taxon>Petrolisthes</taxon>
    </lineage>
</organism>
<name>A0AAE1UG37_9EUCA</name>
<comment type="caution">
    <text evidence="2">The sequence shown here is derived from an EMBL/GenBank/DDBJ whole genome shotgun (WGS) entry which is preliminary data.</text>
</comment>
<dbReference type="AlphaFoldDB" id="A0AAE1UG37"/>
<gene>
    <name evidence="2" type="ORF">Pmani_011536</name>
</gene>
<dbReference type="Proteomes" id="UP001292094">
    <property type="component" value="Unassembled WGS sequence"/>
</dbReference>
<keyword evidence="3" id="KW-1185">Reference proteome</keyword>
<feature type="region of interest" description="Disordered" evidence="1">
    <location>
        <begin position="108"/>
        <end position="128"/>
    </location>
</feature>